<dbReference type="SUPFAM" id="SSF53067">
    <property type="entry name" value="Actin-like ATPase domain"/>
    <property type="match status" value="1"/>
</dbReference>
<evidence type="ECO:0000256" key="3">
    <source>
        <dbReference type="ARBA" id="ARBA00022833"/>
    </source>
</evidence>
<dbReference type="GO" id="GO:0008865">
    <property type="term" value="F:fructokinase activity"/>
    <property type="evidence" value="ECO:0007669"/>
    <property type="project" value="UniProtKB-EC"/>
</dbReference>
<dbReference type="Proteomes" id="UP000266841">
    <property type="component" value="Unassembled WGS sequence"/>
</dbReference>
<dbReference type="PANTHER" id="PTHR42742">
    <property type="entry name" value="TRANSCRIPTIONAL REPRESSOR MPRA"/>
    <property type="match status" value="1"/>
</dbReference>
<dbReference type="InterPro" id="IPR000600">
    <property type="entry name" value="ROK"/>
</dbReference>
<keyword evidence="9" id="KW-1185">Reference proteome</keyword>
<dbReference type="GO" id="GO:0046872">
    <property type="term" value="F:metal ion binding"/>
    <property type="evidence" value="ECO:0007669"/>
    <property type="project" value="UniProtKB-KW"/>
</dbReference>
<dbReference type="AlphaFoldDB" id="K0T6K6"/>
<reference evidence="8 9" key="1">
    <citation type="journal article" date="2012" name="Genome Biol.">
        <title>Genome and low-iron response of an oceanic diatom adapted to chronic iron limitation.</title>
        <authorList>
            <person name="Lommer M."/>
            <person name="Specht M."/>
            <person name="Roy A.S."/>
            <person name="Kraemer L."/>
            <person name="Andreson R."/>
            <person name="Gutowska M.A."/>
            <person name="Wolf J."/>
            <person name="Bergner S.V."/>
            <person name="Schilhabel M.B."/>
            <person name="Klostermeier U.C."/>
            <person name="Beiko R.G."/>
            <person name="Rosenstiel P."/>
            <person name="Hippler M."/>
            <person name="Laroche J."/>
        </authorList>
    </citation>
    <scope>NUCLEOTIDE SEQUENCE [LARGE SCALE GENOMIC DNA]</scope>
    <source>
        <strain evidence="8 9">CCMP1005</strain>
    </source>
</reference>
<evidence type="ECO:0000256" key="1">
    <source>
        <dbReference type="ARBA" id="ARBA00001946"/>
    </source>
</evidence>
<dbReference type="InterPro" id="IPR043129">
    <property type="entry name" value="ATPase_NBD"/>
</dbReference>
<dbReference type="Pfam" id="PF00480">
    <property type="entry name" value="ROK"/>
    <property type="match status" value="1"/>
</dbReference>
<protein>
    <recommendedName>
        <fullName evidence="5">fructokinase</fullName>
        <ecNumber evidence="5">2.7.1.4</ecNumber>
    </recommendedName>
</protein>
<evidence type="ECO:0000256" key="4">
    <source>
        <dbReference type="ARBA" id="ARBA00022842"/>
    </source>
</evidence>
<dbReference type="EMBL" id="AGNL01005498">
    <property type="protein sequence ID" value="EJK72669.1"/>
    <property type="molecule type" value="Genomic_DNA"/>
</dbReference>
<organism evidence="8 9">
    <name type="scientific">Thalassiosira oceanica</name>
    <name type="common">Marine diatom</name>
    <dbReference type="NCBI Taxonomy" id="159749"/>
    <lineage>
        <taxon>Eukaryota</taxon>
        <taxon>Sar</taxon>
        <taxon>Stramenopiles</taxon>
        <taxon>Ochrophyta</taxon>
        <taxon>Bacillariophyta</taxon>
        <taxon>Coscinodiscophyceae</taxon>
        <taxon>Thalassiosirophycidae</taxon>
        <taxon>Thalassiosirales</taxon>
        <taxon>Thalassiosiraceae</taxon>
        <taxon>Thalassiosira</taxon>
    </lineage>
</organism>
<evidence type="ECO:0000256" key="7">
    <source>
        <dbReference type="SAM" id="Phobius"/>
    </source>
</evidence>
<comment type="caution">
    <text evidence="8">The sequence shown here is derived from an EMBL/GenBank/DDBJ whole genome shotgun (WGS) entry which is preliminary data.</text>
</comment>
<gene>
    <name evidence="8" type="ORF">THAOC_05778</name>
</gene>
<dbReference type="OrthoDB" id="10260668at2759"/>
<name>K0T6K6_THAOC</name>
<dbReference type="InterPro" id="IPR051804">
    <property type="entry name" value="Carb_Metab_Reg_Kinase/Isom"/>
</dbReference>
<keyword evidence="2" id="KW-0479">Metal-binding</keyword>
<keyword evidence="7" id="KW-0472">Membrane</keyword>
<dbReference type="Gene3D" id="3.30.420.40">
    <property type="match status" value="2"/>
</dbReference>
<accession>K0T6K6</accession>
<evidence type="ECO:0000313" key="8">
    <source>
        <dbReference type="EMBL" id="EJK72669.1"/>
    </source>
</evidence>
<keyword evidence="3" id="KW-0862">Zinc</keyword>
<evidence type="ECO:0000256" key="5">
    <source>
        <dbReference type="ARBA" id="ARBA00038887"/>
    </source>
</evidence>
<feature type="transmembrane region" description="Helical" evidence="7">
    <location>
        <begin position="384"/>
        <end position="403"/>
    </location>
</feature>
<dbReference type="PROSITE" id="PS01125">
    <property type="entry name" value="ROK"/>
    <property type="match status" value="1"/>
</dbReference>
<keyword evidence="4" id="KW-0460">Magnesium</keyword>
<dbReference type="EC" id="2.7.1.4" evidence="5"/>
<proteinExistence type="predicted"/>
<dbReference type="InterPro" id="IPR049874">
    <property type="entry name" value="ROK_cs"/>
</dbReference>
<dbReference type="PANTHER" id="PTHR42742:SF3">
    <property type="entry name" value="FRUCTOKINASE"/>
    <property type="match status" value="1"/>
</dbReference>
<evidence type="ECO:0000256" key="6">
    <source>
        <dbReference type="ARBA" id="ARBA00048451"/>
    </source>
</evidence>
<comment type="cofactor">
    <cofactor evidence="1">
        <name>Mg(2+)</name>
        <dbReference type="ChEBI" id="CHEBI:18420"/>
    </cofactor>
</comment>
<sequence length="409" mass="43741">MQCSVVSVGVVIDGSDDGADEGGEESFCIGSTSVRILHSATIPSKDDNTGVIPHYTPSQIIQKTCSFLELHLPPCGYYSGVGIATFGPAGVDERSPDTYGKILPGTPKREWRGVDLLTPIRKACGLEEMPKRVGFDTDVNAPAIAEFRHRSHDMERKKPSSSKPLSSLSYVTVGTGVGVGLVVNSKPAHGLLHPEAGHIAVQPLDGDEFDGYSWGDKSPYRGKNTVEGITSSVALTERYLQLYNGGDEDVSSDEAQAREVLSTLPDSHPIWTHSANAISNLCVSLLLITSCQKIVIGGGIMKRKMLFNLVRKQVWSLLNGYLDSVDELSDESKLDEIIVESSWEGIGSGLVGAYALALDAHDGEGETGIDGATARDGDERFTSGVLAGIGLSFGCMLVSSLFARMHKKR</sequence>
<evidence type="ECO:0000256" key="2">
    <source>
        <dbReference type="ARBA" id="ARBA00022723"/>
    </source>
</evidence>
<comment type="catalytic activity">
    <reaction evidence="6">
        <text>D-fructose + ATP = D-fructose 6-phosphate + ADP + H(+)</text>
        <dbReference type="Rhea" id="RHEA:16125"/>
        <dbReference type="ChEBI" id="CHEBI:15378"/>
        <dbReference type="ChEBI" id="CHEBI:30616"/>
        <dbReference type="ChEBI" id="CHEBI:37721"/>
        <dbReference type="ChEBI" id="CHEBI:61527"/>
        <dbReference type="ChEBI" id="CHEBI:456216"/>
        <dbReference type="EC" id="2.7.1.4"/>
    </reaction>
</comment>
<keyword evidence="7" id="KW-1133">Transmembrane helix</keyword>
<evidence type="ECO:0000313" key="9">
    <source>
        <dbReference type="Proteomes" id="UP000266841"/>
    </source>
</evidence>
<keyword evidence="7" id="KW-0812">Transmembrane</keyword>
<dbReference type="eggNOG" id="ENOG502QRD3">
    <property type="taxonomic scope" value="Eukaryota"/>
</dbReference>